<sequence length="245" mass="27287">MPPDLTQVRRAMGHAIKWHTYLTISVDVVLADPEDNGPPNAMRLWLQDEEGDMVQGFAWAGPNVDLKSDSAYVLCAASFSTRPLQVLVNHPVCARLIPEDYDGTDPEAEMLPWAAPHVNGIGVVERVNADRTQARICGLVYFGQDQKWLRYDLDLELDAATNQYPATMMPRPFSTVTFDAVLTKMQQDGVPQGRLLRIAQLQPAHSLLLTELDLVRNNAGNVRAELAAARQQKDKRKVDEMLAEA</sequence>
<name>A0AAN6G5I1_9BASI</name>
<protein>
    <submittedName>
        <fullName evidence="1">Uncharacterized protein</fullName>
    </submittedName>
</protein>
<evidence type="ECO:0000313" key="1">
    <source>
        <dbReference type="EMBL" id="KAK0519569.1"/>
    </source>
</evidence>
<gene>
    <name evidence="1" type="ORF">OC842_007406</name>
</gene>
<dbReference type="Proteomes" id="UP001176521">
    <property type="component" value="Unassembled WGS sequence"/>
</dbReference>
<dbReference type="EMBL" id="JAPDMQ010000954">
    <property type="protein sequence ID" value="KAK0519569.1"/>
    <property type="molecule type" value="Genomic_DNA"/>
</dbReference>
<dbReference type="AlphaFoldDB" id="A0AAN6G5I1"/>
<accession>A0AAN6G5I1</accession>
<keyword evidence="2" id="KW-1185">Reference proteome</keyword>
<proteinExistence type="predicted"/>
<comment type="caution">
    <text evidence="1">The sequence shown here is derived from an EMBL/GenBank/DDBJ whole genome shotgun (WGS) entry which is preliminary data.</text>
</comment>
<organism evidence="1 2">
    <name type="scientific">Tilletia horrida</name>
    <dbReference type="NCBI Taxonomy" id="155126"/>
    <lineage>
        <taxon>Eukaryota</taxon>
        <taxon>Fungi</taxon>
        <taxon>Dikarya</taxon>
        <taxon>Basidiomycota</taxon>
        <taxon>Ustilaginomycotina</taxon>
        <taxon>Exobasidiomycetes</taxon>
        <taxon>Tilletiales</taxon>
        <taxon>Tilletiaceae</taxon>
        <taxon>Tilletia</taxon>
    </lineage>
</organism>
<evidence type="ECO:0000313" key="2">
    <source>
        <dbReference type="Proteomes" id="UP001176521"/>
    </source>
</evidence>
<reference evidence="1" key="1">
    <citation type="journal article" date="2023" name="PhytoFront">
        <title>Draft Genome Resources of Seven Strains of Tilletia horrida, Causal Agent of Kernel Smut of Rice.</title>
        <authorList>
            <person name="Khanal S."/>
            <person name="Antony Babu S."/>
            <person name="Zhou X.G."/>
        </authorList>
    </citation>
    <scope>NUCLEOTIDE SEQUENCE</scope>
    <source>
        <strain evidence="1">TX3</strain>
    </source>
</reference>